<accession>A0A839VA40</accession>
<dbReference type="InterPro" id="IPR001173">
    <property type="entry name" value="Glyco_trans_2-like"/>
</dbReference>
<dbReference type="RefSeq" id="WP_183324159.1">
    <property type="nucleotide sequence ID" value="NZ_JACHXP010000002.1"/>
</dbReference>
<keyword evidence="3" id="KW-1185">Reference proteome</keyword>
<dbReference type="Pfam" id="PF00535">
    <property type="entry name" value="Glycos_transf_2"/>
    <property type="match status" value="1"/>
</dbReference>
<sequence length="319" mass="36009">MDPFISVVIPVYNKVQYIDRAVTSVLAQSYPNFELLLIDDASTDGSPEKIRRYTDGRIRVLSRTEPGPGGYAARNLGIREARGTWVAFLDADDSWMPDHLEHAVKLIERHPGIPVVSSARLSSTAGKETLDPFARRYREGGEQILGLADYLREACEGRRAIGPNSVLIHRESLPDPYVFPEGRTQRSGDLYAWVALMARLKTLVWSPHVASVSYRDVVGVSRTSSPSIQLFRDMVSELAPTANREETLQLKRYANQMIKYAWLQNRRNRVAVPLSLLPSAFFWKHDMTYCLKWSAISLVPVGILEYLHKRVSPITRANA</sequence>
<dbReference type="Proteomes" id="UP000547614">
    <property type="component" value="Unassembled WGS sequence"/>
</dbReference>
<proteinExistence type="predicted"/>
<dbReference type="PANTHER" id="PTHR43685">
    <property type="entry name" value="GLYCOSYLTRANSFERASE"/>
    <property type="match status" value="1"/>
</dbReference>
<reference evidence="2 3" key="1">
    <citation type="submission" date="2020-08" db="EMBL/GenBank/DDBJ databases">
        <title>Genomic Encyclopedia of Type Strains, Phase III (KMG-III): the genomes of soil and plant-associated and newly described type strains.</title>
        <authorList>
            <person name="Whitman W."/>
        </authorList>
    </citation>
    <scope>NUCLEOTIDE SEQUENCE [LARGE SCALE GENOMIC DNA]</scope>
    <source>
        <strain evidence="2 3">CECT 7282</strain>
    </source>
</reference>
<organism evidence="2 3">
    <name type="scientific">Halomonas cerina</name>
    <dbReference type="NCBI Taxonomy" id="447424"/>
    <lineage>
        <taxon>Bacteria</taxon>
        <taxon>Pseudomonadati</taxon>
        <taxon>Pseudomonadota</taxon>
        <taxon>Gammaproteobacteria</taxon>
        <taxon>Oceanospirillales</taxon>
        <taxon>Halomonadaceae</taxon>
        <taxon>Halomonas</taxon>
    </lineage>
</organism>
<dbReference type="PANTHER" id="PTHR43685:SF2">
    <property type="entry name" value="GLYCOSYLTRANSFERASE 2-LIKE DOMAIN-CONTAINING PROTEIN"/>
    <property type="match status" value="1"/>
</dbReference>
<dbReference type="GO" id="GO:0016740">
    <property type="term" value="F:transferase activity"/>
    <property type="evidence" value="ECO:0007669"/>
    <property type="project" value="UniProtKB-KW"/>
</dbReference>
<dbReference type="SUPFAM" id="SSF53448">
    <property type="entry name" value="Nucleotide-diphospho-sugar transferases"/>
    <property type="match status" value="1"/>
</dbReference>
<feature type="domain" description="Glycosyltransferase 2-like" evidence="1">
    <location>
        <begin position="6"/>
        <end position="116"/>
    </location>
</feature>
<dbReference type="InterPro" id="IPR029044">
    <property type="entry name" value="Nucleotide-diphossugar_trans"/>
</dbReference>
<evidence type="ECO:0000313" key="2">
    <source>
        <dbReference type="EMBL" id="MBB3189406.1"/>
    </source>
</evidence>
<dbReference type="CDD" id="cd00761">
    <property type="entry name" value="Glyco_tranf_GTA_type"/>
    <property type="match status" value="1"/>
</dbReference>
<dbReference type="InterPro" id="IPR050834">
    <property type="entry name" value="Glycosyltransf_2"/>
</dbReference>
<comment type="caution">
    <text evidence="2">The sequence shown here is derived from an EMBL/GenBank/DDBJ whole genome shotgun (WGS) entry which is preliminary data.</text>
</comment>
<protein>
    <submittedName>
        <fullName evidence="2">Glycosyltransferase involved in cell wall biosynthesis</fullName>
    </submittedName>
</protein>
<dbReference type="AlphaFoldDB" id="A0A839VA40"/>
<dbReference type="EMBL" id="JACHXP010000002">
    <property type="protein sequence ID" value="MBB3189406.1"/>
    <property type="molecule type" value="Genomic_DNA"/>
</dbReference>
<dbReference type="Gene3D" id="3.90.550.10">
    <property type="entry name" value="Spore Coat Polysaccharide Biosynthesis Protein SpsA, Chain A"/>
    <property type="match status" value="1"/>
</dbReference>
<evidence type="ECO:0000313" key="3">
    <source>
        <dbReference type="Proteomes" id="UP000547614"/>
    </source>
</evidence>
<gene>
    <name evidence="2" type="ORF">FHR94_000628</name>
</gene>
<evidence type="ECO:0000259" key="1">
    <source>
        <dbReference type="Pfam" id="PF00535"/>
    </source>
</evidence>
<keyword evidence="2" id="KW-0808">Transferase</keyword>
<name>A0A839VA40_9GAMM</name>